<feature type="compositionally biased region" description="Low complexity" evidence="1">
    <location>
        <begin position="75"/>
        <end position="90"/>
    </location>
</feature>
<feature type="region of interest" description="Disordered" evidence="1">
    <location>
        <begin position="63"/>
        <end position="104"/>
    </location>
</feature>
<dbReference type="EMBL" id="GG698918">
    <property type="protein sequence ID" value="EEU38227.1"/>
    <property type="molecule type" value="Genomic_DNA"/>
</dbReference>
<dbReference type="RefSeq" id="XP_003043940.1">
    <property type="nucleotide sequence ID" value="XM_003043894.1"/>
</dbReference>
<proteinExistence type="predicted"/>
<evidence type="ECO:0000313" key="3">
    <source>
        <dbReference type="Proteomes" id="UP000005206"/>
    </source>
</evidence>
<sequence length="152" mass="16569">MPHCARIRRREVAIATWPSGDQACSKASQGETALFDRSQLPGPRRLFIATAMSGREAICLPIGPKRPDQLGSLQATAPTTPRYAPATGTTVRSHQSEAGRRLSEESNIAAKSVDHHVGSRMNALETLSHNLRVSVSDRRISSKLMYIHSPSK</sequence>
<dbReference type="VEuPathDB" id="FungiDB:NECHADRAFT_76989"/>
<dbReference type="Proteomes" id="UP000005206">
    <property type="component" value="Chromosome 2"/>
</dbReference>
<evidence type="ECO:0000313" key="2">
    <source>
        <dbReference type="EMBL" id="EEU38227.1"/>
    </source>
</evidence>
<keyword evidence="3" id="KW-1185">Reference proteome</keyword>
<feature type="compositionally biased region" description="Basic and acidic residues" evidence="1">
    <location>
        <begin position="94"/>
        <end position="104"/>
    </location>
</feature>
<evidence type="ECO:0000256" key="1">
    <source>
        <dbReference type="SAM" id="MobiDB-lite"/>
    </source>
</evidence>
<accession>C7ZCB0</accession>
<dbReference type="GeneID" id="9670379"/>
<reference evidence="2 3" key="1">
    <citation type="journal article" date="2009" name="PLoS Genet.">
        <title>The genome of Nectria haematococca: contribution of supernumerary chromosomes to gene expansion.</title>
        <authorList>
            <person name="Coleman J.J."/>
            <person name="Rounsley S.D."/>
            <person name="Rodriguez-Carres M."/>
            <person name="Kuo A."/>
            <person name="Wasmann C.C."/>
            <person name="Grimwood J."/>
            <person name="Schmutz J."/>
            <person name="Taga M."/>
            <person name="White G.J."/>
            <person name="Zhou S."/>
            <person name="Schwartz D.C."/>
            <person name="Freitag M."/>
            <person name="Ma L.J."/>
            <person name="Danchin E.G."/>
            <person name="Henrissat B."/>
            <person name="Coutinho P.M."/>
            <person name="Nelson D.R."/>
            <person name="Straney D."/>
            <person name="Napoli C.A."/>
            <person name="Barker B.M."/>
            <person name="Gribskov M."/>
            <person name="Rep M."/>
            <person name="Kroken S."/>
            <person name="Molnar I."/>
            <person name="Rensing C."/>
            <person name="Kennell J.C."/>
            <person name="Zamora J."/>
            <person name="Farman M.L."/>
            <person name="Selker E.U."/>
            <person name="Salamov A."/>
            <person name="Shapiro H."/>
            <person name="Pangilinan J."/>
            <person name="Lindquist E."/>
            <person name="Lamers C."/>
            <person name="Grigoriev I.V."/>
            <person name="Geiser D.M."/>
            <person name="Covert S.F."/>
            <person name="Temporini E."/>
            <person name="Vanetten H.D."/>
        </authorList>
    </citation>
    <scope>NUCLEOTIDE SEQUENCE [LARGE SCALE GENOMIC DNA]</scope>
    <source>
        <strain evidence="3">ATCC MYA-4622 / CBS 123669 / FGSC 9596 / NRRL 45880 / 77-13-4</strain>
    </source>
</reference>
<dbReference type="AlphaFoldDB" id="C7ZCB0"/>
<dbReference type="HOGENOM" id="CLU_1722843_0_0_1"/>
<dbReference type="InParanoid" id="C7ZCB0"/>
<organism evidence="2 3">
    <name type="scientific">Fusarium vanettenii (strain ATCC MYA-4622 / CBS 123669 / FGSC 9596 / NRRL 45880 / 77-13-4)</name>
    <name type="common">Fusarium solani subsp. pisi</name>
    <dbReference type="NCBI Taxonomy" id="660122"/>
    <lineage>
        <taxon>Eukaryota</taxon>
        <taxon>Fungi</taxon>
        <taxon>Dikarya</taxon>
        <taxon>Ascomycota</taxon>
        <taxon>Pezizomycotina</taxon>
        <taxon>Sordariomycetes</taxon>
        <taxon>Hypocreomycetidae</taxon>
        <taxon>Hypocreales</taxon>
        <taxon>Nectriaceae</taxon>
        <taxon>Fusarium</taxon>
        <taxon>Fusarium solani species complex</taxon>
        <taxon>Fusarium vanettenii</taxon>
    </lineage>
</organism>
<name>C7ZCB0_FUSV7</name>
<dbReference type="KEGG" id="nhe:NECHADRAFT_76989"/>
<gene>
    <name evidence="2" type="ORF">NECHADRAFT_76989</name>
</gene>
<protein>
    <submittedName>
        <fullName evidence="2">Uncharacterized protein</fullName>
    </submittedName>
</protein>